<dbReference type="STRING" id="1387277.SAMN06295998_102289"/>
<dbReference type="InterPro" id="IPR007791">
    <property type="entry name" value="DjlA_N"/>
</dbReference>
<dbReference type="CDD" id="cd07313">
    <property type="entry name" value="terB_like_2"/>
    <property type="match status" value="1"/>
</dbReference>
<dbReference type="Gene3D" id="1.10.3680.10">
    <property type="entry name" value="TerB-like"/>
    <property type="match status" value="1"/>
</dbReference>
<dbReference type="AlphaFoldDB" id="A0A1W2A0U1"/>
<dbReference type="OrthoDB" id="5402150at2"/>
<keyword evidence="3" id="KW-1185">Reference proteome</keyword>
<organism evidence="2 3">
    <name type="scientific">Primorskyibacter flagellatus</name>
    <dbReference type="NCBI Taxonomy" id="1387277"/>
    <lineage>
        <taxon>Bacteria</taxon>
        <taxon>Pseudomonadati</taxon>
        <taxon>Pseudomonadota</taxon>
        <taxon>Alphaproteobacteria</taxon>
        <taxon>Rhodobacterales</taxon>
        <taxon>Roseobacteraceae</taxon>
        <taxon>Primorskyibacter</taxon>
    </lineage>
</organism>
<proteinExistence type="predicted"/>
<dbReference type="InterPro" id="IPR029024">
    <property type="entry name" value="TerB-like"/>
</dbReference>
<gene>
    <name evidence="2" type="ORF">SAMN06295998_102289</name>
</gene>
<feature type="domain" description="Co-chaperone DjlA N-terminal" evidence="1">
    <location>
        <begin position="26"/>
        <end position="139"/>
    </location>
</feature>
<reference evidence="2 3" key="1">
    <citation type="submission" date="2017-04" db="EMBL/GenBank/DDBJ databases">
        <authorList>
            <person name="Afonso C.L."/>
            <person name="Miller P.J."/>
            <person name="Scott M.A."/>
            <person name="Spackman E."/>
            <person name="Goraichik I."/>
            <person name="Dimitrov K.M."/>
            <person name="Suarez D.L."/>
            <person name="Swayne D.E."/>
        </authorList>
    </citation>
    <scope>NUCLEOTIDE SEQUENCE [LARGE SCALE GENOMIC DNA]</scope>
    <source>
        <strain evidence="2 3">CGMCC 1.12644</strain>
    </source>
</reference>
<dbReference type="SUPFAM" id="SSF158682">
    <property type="entry name" value="TerB-like"/>
    <property type="match status" value="1"/>
</dbReference>
<dbReference type="Pfam" id="PF05099">
    <property type="entry name" value="TerB"/>
    <property type="match status" value="1"/>
</dbReference>
<name>A0A1W2A0U1_9RHOB</name>
<sequence>MFESLLAFLQNPTGYQTPLPEADARHAMGALMVRAAKADKAYLFEEISLIDRVLAKRHDINAVEAAKLRAACEKLESGMPDTAEMTAILRDAISSEEREATLAALWAVVYADGIRHEEEDVLLHQIEEVLGISPDRAKALQLQAKI</sequence>
<dbReference type="Proteomes" id="UP000192330">
    <property type="component" value="Unassembled WGS sequence"/>
</dbReference>
<protein>
    <submittedName>
        <fullName evidence="2">Uncharacterized conserved protein, tellurite resistance protein B (TerB) family</fullName>
    </submittedName>
</protein>
<accession>A0A1W2A0U1</accession>
<dbReference type="EMBL" id="FWYD01000002">
    <property type="protein sequence ID" value="SMC53928.1"/>
    <property type="molecule type" value="Genomic_DNA"/>
</dbReference>
<evidence type="ECO:0000313" key="2">
    <source>
        <dbReference type="EMBL" id="SMC53928.1"/>
    </source>
</evidence>
<dbReference type="RefSeq" id="WP_084350643.1">
    <property type="nucleotide sequence ID" value="NZ_FWYD01000002.1"/>
</dbReference>
<evidence type="ECO:0000259" key="1">
    <source>
        <dbReference type="Pfam" id="PF05099"/>
    </source>
</evidence>
<evidence type="ECO:0000313" key="3">
    <source>
        <dbReference type="Proteomes" id="UP000192330"/>
    </source>
</evidence>